<protein>
    <submittedName>
        <fullName evidence="2">Uncharacterized protein</fullName>
    </submittedName>
</protein>
<feature type="non-terminal residue" evidence="2">
    <location>
        <position position="1"/>
    </location>
</feature>
<proteinExistence type="predicted"/>
<dbReference type="OrthoDB" id="10027058at2759"/>
<keyword evidence="1" id="KW-1133">Transmembrane helix</keyword>
<comment type="caution">
    <text evidence="2">The sequence shown here is derived from an EMBL/GenBank/DDBJ whole genome shotgun (WGS) entry which is preliminary data.</text>
</comment>
<keyword evidence="1" id="KW-0472">Membrane</keyword>
<dbReference type="EMBL" id="CAJVNV010000101">
    <property type="protein sequence ID" value="CAG8042369.1"/>
    <property type="molecule type" value="Genomic_DNA"/>
</dbReference>
<evidence type="ECO:0000313" key="2">
    <source>
        <dbReference type="EMBL" id="CAG8042369.1"/>
    </source>
</evidence>
<dbReference type="Proteomes" id="UP001153461">
    <property type="component" value="Unassembled WGS sequence"/>
</dbReference>
<feature type="transmembrane region" description="Helical" evidence="1">
    <location>
        <begin position="20"/>
        <end position="43"/>
    </location>
</feature>
<organism evidence="2 3">
    <name type="scientific">Penicillium nalgiovense</name>
    <dbReference type="NCBI Taxonomy" id="60175"/>
    <lineage>
        <taxon>Eukaryota</taxon>
        <taxon>Fungi</taxon>
        <taxon>Dikarya</taxon>
        <taxon>Ascomycota</taxon>
        <taxon>Pezizomycotina</taxon>
        <taxon>Eurotiomycetes</taxon>
        <taxon>Eurotiomycetidae</taxon>
        <taxon>Eurotiales</taxon>
        <taxon>Aspergillaceae</taxon>
        <taxon>Penicillium</taxon>
    </lineage>
</organism>
<accession>A0A9W4HKH3</accession>
<sequence>GLGGMGMGGWGVFVGRCLSAYVAIGRAWVGVFFFFFCLCMRFLQHEQHIFDMALTDGVEVCSLIPWEHLKYVSSSQINTSVKV</sequence>
<evidence type="ECO:0000313" key="3">
    <source>
        <dbReference type="Proteomes" id="UP001153461"/>
    </source>
</evidence>
<reference evidence="2" key="1">
    <citation type="submission" date="2021-07" db="EMBL/GenBank/DDBJ databases">
        <authorList>
            <person name="Branca A.L. A."/>
        </authorList>
    </citation>
    <scope>NUCLEOTIDE SEQUENCE</scope>
</reference>
<name>A0A9W4HKH3_PENNA</name>
<evidence type="ECO:0000256" key="1">
    <source>
        <dbReference type="SAM" id="Phobius"/>
    </source>
</evidence>
<dbReference type="AlphaFoldDB" id="A0A9W4HKH3"/>
<keyword evidence="1" id="KW-0812">Transmembrane</keyword>
<gene>
    <name evidence="2" type="ORF">PNAL_LOCUS3047</name>
</gene>